<sequence length="325" mass="34419">MVRTFACMIGRTFVLAVAVGASIALTGACGTGDGDVADSAPATTVFSVSSVRDDHAVRVGVLAIRSAVAANGQYGPIVDYLEDELQRPFELVPLAQDELFEAVADGEIDFVLSNPLSSVQVQRLYDTEFLATIDRVGTGPEFGGLIIVRADSDMETLDDLRGADVTCVAFETAAAGCNFQVMHLREAGIDTSEFARFTETPSQDNIVLAVLTGDVDAGFVRTGQLERMVAEGTLASLDDVRILDRHEGDYPYPHTTPLYPEWPVAALAETDGDVAAAVADALLTIEAGHPALANANAAGFVAPPDYGPLDRLVVELELRSWDAAD</sequence>
<evidence type="ECO:0000313" key="2">
    <source>
        <dbReference type="EMBL" id="TDT16360.1"/>
    </source>
</evidence>
<accession>A0A4R7HZS6</accession>
<dbReference type="PANTHER" id="PTHR35841:SF1">
    <property type="entry name" value="PHOSPHONATES-BINDING PERIPLASMIC PROTEIN"/>
    <property type="match status" value="1"/>
</dbReference>
<name>A0A4R7HZS6_9ACTN</name>
<dbReference type="EMBL" id="SOAU01000001">
    <property type="protein sequence ID" value="TDT16360.1"/>
    <property type="molecule type" value="Genomic_DNA"/>
</dbReference>
<dbReference type="PROSITE" id="PS51257">
    <property type="entry name" value="PROKAR_LIPOPROTEIN"/>
    <property type="match status" value="1"/>
</dbReference>
<evidence type="ECO:0000313" key="3">
    <source>
        <dbReference type="Proteomes" id="UP000294558"/>
    </source>
</evidence>
<dbReference type="OrthoDB" id="5174711at2"/>
<dbReference type="Pfam" id="PF12974">
    <property type="entry name" value="Phosphonate-bd"/>
    <property type="match status" value="1"/>
</dbReference>
<evidence type="ECO:0000256" key="1">
    <source>
        <dbReference type="SAM" id="SignalP"/>
    </source>
</evidence>
<dbReference type="Proteomes" id="UP000294558">
    <property type="component" value="Unassembled WGS sequence"/>
</dbReference>
<protein>
    <submittedName>
        <fullName evidence="2">ABC-type phosphate/phosphonate transport system substrate-binding protein</fullName>
    </submittedName>
</protein>
<feature type="signal peptide" evidence="1">
    <location>
        <begin position="1"/>
        <end position="26"/>
    </location>
</feature>
<organism evidence="2 3">
    <name type="scientific">Ilumatobacter fluminis</name>
    <dbReference type="NCBI Taxonomy" id="467091"/>
    <lineage>
        <taxon>Bacteria</taxon>
        <taxon>Bacillati</taxon>
        <taxon>Actinomycetota</taxon>
        <taxon>Acidimicrobiia</taxon>
        <taxon>Acidimicrobiales</taxon>
        <taxon>Ilumatobacteraceae</taxon>
        <taxon>Ilumatobacter</taxon>
    </lineage>
</organism>
<gene>
    <name evidence="2" type="ORF">BDK89_1946</name>
</gene>
<dbReference type="Gene3D" id="3.40.190.10">
    <property type="entry name" value="Periplasmic binding protein-like II"/>
    <property type="match status" value="2"/>
</dbReference>
<comment type="caution">
    <text evidence="2">The sequence shown here is derived from an EMBL/GenBank/DDBJ whole genome shotgun (WGS) entry which is preliminary data.</text>
</comment>
<dbReference type="SUPFAM" id="SSF53850">
    <property type="entry name" value="Periplasmic binding protein-like II"/>
    <property type="match status" value="1"/>
</dbReference>
<keyword evidence="3" id="KW-1185">Reference proteome</keyword>
<dbReference type="AlphaFoldDB" id="A0A4R7HZS6"/>
<dbReference type="PANTHER" id="PTHR35841">
    <property type="entry name" value="PHOSPHONATES-BINDING PERIPLASMIC PROTEIN"/>
    <property type="match status" value="1"/>
</dbReference>
<feature type="chain" id="PRO_5038928597" evidence="1">
    <location>
        <begin position="27"/>
        <end position="325"/>
    </location>
</feature>
<keyword evidence="1" id="KW-0732">Signal</keyword>
<reference evidence="2 3" key="1">
    <citation type="submission" date="2019-03" db="EMBL/GenBank/DDBJ databases">
        <title>Sequencing the genomes of 1000 actinobacteria strains.</title>
        <authorList>
            <person name="Klenk H.-P."/>
        </authorList>
    </citation>
    <scope>NUCLEOTIDE SEQUENCE [LARGE SCALE GENOMIC DNA]</scope>
    <source>
        <strain evidence="2 3">DSM 18936</strain>
    </source>
</reference>
<proteinExistence type="predicted"/>